<dbReference type="GO" id="GO:0005655">
    <property type="term" value="C:nucleolar ribonuclease P complex"/>
    <property type="evidence" value="ECO:0007669"/>
    <property type="project" value="TreeGrafter"/>
</dbReference>
<evidence type="ECO:0000256" key="2">
    <source>
        <dbReference type="ARBA" id="ARBA00007331"/>
    </source>
</evidence>
<comment type="similarity">
    <text evidence="2">Belongs to the eukaryotic/archaeal RNase P protein component 3 family.</text>
</comment>
<dbReference type="Proteomes" id="UP000217199">
    <property type="component" value="Unassembled WGS sequence"/>
</dbReference>
<feature type="compositionally biased region" description="Basic residues" evidence="4">
    <location>
        <begin position="340"/>
        <end position="350"/>
    </location>
</feature>
<evidence type="ECO:0000313" key="5">
    <source>
        <dbReference type="EMBL" id="PAV17701.1"/>
    </source>
</evidence>
<evidence type="ECO:0000256" key="3">
    <source>
        <dbReference type="ARBA" id="ARBA00022694"/>
    </source>
</evidence>
<dbReference type="Pfam" id="PF01876">
    <property type="entry name" value="RNase_P_p30"/>
    <property type="match status" value="1"/>
</dbReference>
<dbReference type="PANTHER" id="PTHR13031:SF0">
    <property type="entry name" value="RIBONUCLEASE P PROTEIN SUBUNIT P30"/>
    <property type="match status" value="1"/>
</dbReference>
<dbReference type="GO" id="GO:0003723">
    <property type="term" value="F:RNA binding"/>
    <property type="evidence" value="ECO:0007669"/>
    <property type="project" value="TreeGrafter"/>
</dbReference>
<dbReference type="STRING" id="2282107.A0A286UDM5"/>
<name>A0A286UDM5_9AGAM</name>
<protein>
    <recommendedName>
        <fullName evidence="7">PHP domain-like protein</fullName>
    </recommendedName>
</protein>
<proteinExistence type="inferred from homology"/>
<dbReference type="SUPFAM" id="SSF89550">
    <property type="entry name" value="PHP domain-like"/>
    <property type="match status" value="1"/>
</dbReference>
<dbReference type="FunCoup" id="A0A286UDM5">
    <property type="interactions" value="360"/>
</dbReference>
<dbReference type="OrthoDB" id="17948at2759"/>
<organism evidence="5 6">
    <name type="scientific">Pyrrhoderma noxium</name>
    <dbReference type="NCBI Taxonomy" id="2282107"/>
    <lineage>
        <taxon>Eukaryota</taxon>
        <taxon>Fungi</taxon>
        <taxon>Dikarya</taxon>
        <taxon>Basidiomycota</taxon>
        <taxon>Agaricomycotina</taxon>
        <taxon>Agaricomycetes</taxon>
        <taxon>Hymenochaetales</taxon>
        <taxon>Hymenochaetaceae</taxon>
        <taxon>Pyrrhoderma</taxon>
    </lineage>
</organism>
<evidence type="ECO:0000313" key="6">
    <source>
        <dbReference type="Proteomes" id="UP000217199"/>
    </source>
</evidence>
<dbReference type="GO" id="GO:0008033">
    <property type="term" value="P:tRNA processing"/>
    <property type="evidence" value="ECO:0007669"/>
    <property type="project" value="UniProtKB-KW"/>
</dbReference>
<evidence type="ECO:0008006" key="7">
    <source>
        <dbReference type="Google" id="ProtNLM"/>
    </source>
</evidence>
<dbReference type="EMBL" id="NBII01000006">
    <property type="protein sequence ID" value="PAV17701.1"/>
    <property type="molecule type" value="Genomic_DNA"/>
</dbReference>
<keyword evidence="3" id="KW-0819">tRNA processing</keyword>
<feature type="region of interest" description="Disordered" evidence="4">
    <location>
        <begin position="321"/>
        <end position="350"/>
    </location>
</feature>
<gene>
    <name evidence="5" type="ORF">PNOK_0618700</name>
</gene>
<accession>A0A286UDM5</accession>
<dbReference type="InParanoid" id="A0A286UDM5"/>
<dbReference type="AlphaFoldDB" id="A0A286UDM5"/>
<dbReference type="Gene3D" id="3.20.20.140">
    <property type="entry name" value="Metal-dependent hydrolases"/>
    <property type="match status" value="1"/>
</dbReference>
<dbReference type="InterPro" id="IPR016195">
    <property type="entry name" value="Pol/histidinol_Pase-like"/>
</dbReference>
<comment type="caution">
    <text evidence="5">The sequence shown here is derived from an EMBL/GenBank/DDBJ whole genome shotgun (WGS) entry which is preliminary data.</text>
</comment>
<dbReference type="PANTHER" id="PTHR13031">
    <property type="entry name" value="RIBONUCLEASE P SUBUNIT P30"/>
    <property type="match status" value="1"/>
</dbReference>
<comment type="subcellular location">
    <subcellularLocation>
        <location evidence="1">Nucleus</location>
    </subcellularLocation>
</comment>
<evidence type="ECO:0000256" key="4">
    <source>
        <dbReference type="SAM" id="MobiDB-lite"/>
    </source>
</evidence>
<reference evidence="5 6" key="1">
    <citation type="journal article" date="2017" name="Mol. Ecol.">
        <title>Comparative and population genomic landscape of Phellinus noxius: A hypervariable fungus causing root rot in trees.</title>
        <authorList>
            <person name="Chung C.L."/>
            <person name="Lee T.J."/>
            <person name="Akiba M."/>
            <person name="Lee H.H."/>
            <person name="Kuo T.H."/>
            <person name="Liu D."/>
            <person name="Ke H.M."/>
            <person name="Yokoi T."/>
            <person name="Roa M.B."/>
            <person name="Lu M.J."/>
            <person name="Chang Y.Y."/>
            <person name="Ann P.J."/>
            <person name="Tsai J.N."/>
            <person name="Chen C.Y."/>
            <person name="Tzean S.S."/>
            <person name="Ota Y."/>
            <person name="Hattori T."/>
            <person name="Sahashi N."/>
            <person name="Liou R.F."/>
            <person name="Kikuchi T."/>
            <person name="Tsai I.J."/>
        </authorList>
    </citation>
    <scope>NUCLEOTIDE SEQUENCE [LARGE SCALE GENOMIC DNA]</scope>
    <source>
        <strain evidence="5 6">FFPRI411160</strain>
    </source>
</reference>
<dbReference type="InterPro" id="IPR002738">
    <property type="entry name" value="RNase_P_p30"/>
</dbReference>
<keyword evidence="6" id="KW-1185">Reference proteome</keyword>
<evidence type="ECO:0000256" key="1">
    <source>
        <dbReference type="ARBA" id="ARBA00004123"/>
    </source>
</evidence>
<sequence length="350" mass="38357">MYFDLSIPVDGFLQQNHQAQTSKKNKNKQPAQALPVVYSPAQIARLEARIDLLSRLGYSVIAFEQKVYSKVDAKTHANSLDPLLRQLRKRENIVYLKRLTLILDEESEKGNGMTAANIPLFTAYDVIALQPTTQVNFQSACLTHTQPSSLTAHIITISLTVPRLPFRFRHTLVRTALKNGAVFEITYSGAVQADADDSRRNWWVSARELVRSTKGKGLIASSGGENDADLRGPKDVGNLLHLLGMAQNYAHDALTVTPKSLLIRAQTRQTYRAILSEPELILPESHTTNVVNTTTAGGTSSRVTNSAKRVADLMEGVGDSALTGTVAGENRNATQPSEGRKKKRVKTGGK</sequence>